<reference evidence="2 3" key="1">
    <citation type="submission" date="2023-09" db="EMBL/GenBank/DDBJ databases">
        <title>Novel taxa isolated from Blanes Bay.</title>
        <authorList>
            <person name="Rey-Velasco X."/>
            <person name="Lucena T."/>
        </authorList>
    </citation>
    <scope>NUCLEOTIDE SEQUENCE [LARGE SCALE GENOMIC DNA]</scope>
    <source>
        <strain evidence="2 3">S356</strain>
    </source>
</reference>
<sequence>MICKSHHNTLTFSSITEITDEIWQQLGCEDNIYFHRDYLLSLETNNPQIEFSYIVLLNETEEAIAFSMLQIIDFDVDSIKNDLEKLLRKVTAVARKIRILPKEKPLKFLMSGNVFVSGEHGIFIRKGIDKNKTIKQLGKAIQHFANDNSDKEIAVFILKDFIKESLFITDELLDFNYYPIQVEPNMMLSLKEDWQTFDDYLAALKTKFRVKARKAFKQSSSIRIEDITQENIEELLPKMTALYKKVVSRADFTLGDFNLNTYRDFITRFNGSYILKAYCLDDKMVGFMSGIINNDSLDAHFVGIDYQYNRKYAVYQRMLYDYITIAIDKKLSVLNFARTASEIKSSVGATPQDLTVYIRHKKSITNKLLKLFLMNIQPTRFNQKYPFKKVVIANENNS</sequence>
<dbReference type="InterPro" id="IPR016181">
    <property type="entry name" value="Acyl_CoA_acyltransferase"/>
</dbReference>
<dbReference type="SUPFAM" id="SSF55729">
    <property type="entry name" value="Acyl-CoA N-acyltransferases (Nat)"/>
    <property type="match status" value="1"/>
</dbReference>
<evidence type="ECO:0000313" key="2">
    <source>
        <dbReference type="EMBL" id="MDT7831134.1"/>
    </source>
</evidence>
<evidence type="ECO:0000259" key="1">
    <source>
        <dbReference type="Pfam" id="PF13480"/>
    </source>
</evidence>
<dbReference type="Proteomes" id="UP001257277">
    <property type="component" value="Unassembled WGS sequence"/>
</dbReference>
<feature type="domain" description="BioF2-like acetyltransferase" evidence="1">
    <location>
        <begin position="207"/>
        <end position="343"/>
    </location>
</feature>
<name>A0ABU3LBN1_9FLAO</name>
<keyword evidence="3" id="KW-1185">Reference proteome</keyword>
<organism evidence="2 3">
    <name type="scientific">Asprobacillus argus</name>
    <dbReference type="NCBI Taxonomy" id="3076534"/>
    <lineage>
        <taxon>Bacteria</taxon>
        <taxon>Pseudomonadati</taxon>
        <taxon>Bacteroidota</taxon>
        <taxon>Flavobacteriia</taxon>
        <taxon>Flavobacteriales</taxon>
        <taxon>Flavobacteriaceae</taxon>
        <taxon>Asprobacillus</taxon>
    </lineage>
</organism>
<proteinExistence type="predicted"/>
<comment type="caution">
    <text evidence="2">The sequence shown here is derived from an EMBL/GenBank/DDBJ whole genome shotgun (WGS) entry which is preliminary data.</text>
</comment>
<dbReference type="EC" id="2.3.1.-" evidence="2"/>
<gene>
    <name evidence="2" type="ORF">RQM59_02015</name>
</gene>
<dbReference type="RefSeq" id="WP_349240386.1">
    <property type="nucleotide sequence ID" value="NZ_JAVTTO010000001.1"/>
</dbReference>
<evidence type="ECO:0000313" key="3">
    <source>
        <dbReference type="Proteomes" id="UP001257277"/>
    </source>
</evidence>
<protein>
    <submittedName>
        <fullName evidence="2">GNAT family N-acetyltransferase</fullName>
        <ecNumber evidence="2">2.3.1.-</ecNumber>
    </submittedName>
</protein>
<keyword evidence="2" id="KW-0012">Acyltransferase</keyword>
<accession>A0ABU3LBN1</accession>
<dbReference type="Gene3D" id="3.40.630.30">
    <property type="match status" value="1"/>
</dbReference>
<keyword evidence="2" id="KW-0808">Transferase</keyword>
<dbReference type="Pfam" id="PF13480">
    <property type="entry name" value="Acetyltransf_6"/>
    <property type="match status" value="1"/>
</dbReference>
<dbReference type="EMBL" id="JAVTTO010000001">
    <property type="protein sequence ID" value="MDT7831134.1"/>
    <property type="molecule type" value="Genomic_DNA"/>
</dbReference>
<dbReference type="InterPro" id="IPR038740">
    <property type="entry name" value="BioF2-like_GNAT_dom"/>
</dbReference>
<dbReference type="GO" id="GO:0016746">
    <property type="term" value="F:acyltransferase activity"/>
    <property type="evidence" value="ECO:0007669"/>
    <property type="project" value="UniProtKB-KW"/>
</dbReference>